<name>A0A2N6SRL5_FINMA</name>
<protein>
    <recommendedName>
        <fullName evidence="4">Transposase</fullName>
    </recommendedName>
</protein>
<evidence type="ECO:0000313" key="3">
    <source>
        <dbReference type="Proteomes" id="UP000235723"/>
    </source>
</evidence>
<keyword evidence="1" id="KW-0175">Coiled coil</keyword>
<accession>A0A2N6SRL5</accession>
<evidence type="ECO:0000313" key="2">
    <source>
        <dbReference type="EMBL" id="PMC59711.1"/>
    </source>
</evidence>
<proteinExistence type="predicted"/>
<reference evidence="2 3" key="1">
    <citation type="submission" date="2017-09" db="EMBL/GenBank/DDBJ databases">
        <title>Bacterial strain isolated from the female urinary microbiota.</title>
        <authorList>
            <person name="Thomas-White K."/>
            <person name="Kumar N."/>
            <person name="Forster S."/>
            <person name="Putonti C."/>
            <person name="Lawley T."/>
            <person name="Wolfe A.J."/>
        </authorList>
    </citation>
    <scope>NUCLEOTIDE SEQUENCE [LARGE SCALE GENOMIC DNA]</scope>
    <source>
        <strain evidence="2 3">UMB0115</strain>
    </source>
</reference>
<dbReference type="AlphaFoldDB" id="A0A2N6SRL5"/>
<sequence length="473" mass="56323">MKNRTASYVVQYELLTTTRDRKSLEKKFNSAKSIYNACLNECLKRLDRLKKNDEYSSLLKEKSSKKRNRKLKEIELSLNYSEYDMHKYVKDIRKLYSKHIGSLEAQKLATRSFQTAEKLHYHIADKVNFKNRYSDMSVENKSNNTGLRLKDNIVLWNDLKLKIKEKRNDIYNIQSRNDKTKYIRILKKKIRRKTRYFIQVIKEGIPPKKRNYGQETVGLDIGTSSVAIVSDSCVKLEKLSNTENEYKKLRRLDRKLERSKRINNPKNYNDDGTVKKGSKRWIYSNRYIKLKQKRKDLYRKLASKRKEYQEILANKIISLGVDIKVETMRFNALQKRAKETTINKKNGKINKKKRFGKSLINNSPSQLLTIIDRKLHYVGSYLKRIDTFEVKASQFNHKTKEFVKKKLSQRWNVIDNIKIQRDLYSAFLIQNVCDDLKSINVNLCNEKYDKFVNLHDIEINRLKETKEMRWLIA</sequence>
<organism evidence="2 3">
    <name type="scientific">Finegoldia magna</name>
    <name type="common">Peptostreptococcus magnus</name>
    <dbReference type="NCBI Taxonomy" id="1260"/>
    <lineage>
        <taxon>Bacteria</taxon>
        <taxon>Bacillati</taxon>
        <taxon>Bacillota</taxon>
        <taxon>Tissierellia</taxon>
        <taxon>Tissierellales</taxon>
        <taxon>Peptoniphilaceae</taxon>
        <taxon>Finegoldia</taxon>
    </lineage>
</organism>
<gene>
    <name evidence="2" type="ORF">CJ208_06640</name>
</gene>
<dbReference type="EMBL" id="PNHD01000009">
    <property type="protein sequence ID" value="PMC59711.1"/>
    <property type="molecule type" value="Genomic_DNA"/>
</dbReference>
<dbReference type="Proteomes" id="UP000235723">
    <property type="component" value="Unassembled WGS sequence"/>
</dbReference>
<dbReference type="RefSeq" id="WP_102164393.1">
    <property type="nucleotide sequence ID" value="NZ_PNHD01000009.1"/>
</dbReference>
<evidence type="ECO:0008006" key="4">
    <source>
        <dbReference type="Google" id="ProtNLM"/>
    </source>
</evidence>
<comment type="caution">
    <text evidence="2">The sequence shown here is derived from an EMBL/GenBank/DDBJ whole genome shotgun (WGS) entry which is preliminary data.</text>
</comment>
<feature type="coiled-coil region" evidence="1">
    <location>
        <begin position="287"/>
        <end position="314"/>
    </location>
</feature>
<evidence type="ECO:0000256" key="1">
    <source>
        <dbReference type="SAM" id="Coils"/>
    </source>
</evidence>